<evidence type="ECO:0000313" key="2">
    <source>
        <dbReference type="EMBL" id="GAA4976806.1"/>
    </source>
</evidence>
<organism evidence="2 3">
    <name type="scientific">Streptomyces hyderabadensis</name>
    <dbReference type="NCBI Taxonomy" id="598549"/>
    <lineage>
        <taxon>Bacteria</taxon>
        <taxon>Bacillati</taxon>
        <taxon>Actinomycetota</taxon>
        <taxon>Actinomycetes</taxon>
        <taxon>Kitasatosporales</taxon>
        <taxon>Streptomycetaceae</taxon>
        <taxon>Streptomyces</taxon>
    </lineage>
</organism>
<sequence length="60" mass="6327">MSTLAPVTSSSASDRAESVTMPLEKASRCPRRVSSRGRNRSCATKLARNGKPVKGVLAPV</sequence>
<proteinExistence type="predicted"/>
<dbReference type="EMBL" id="BAABIV010000003">
    <property type="protein sequence ID" value="GAA4976806.1"/>
    <property type="molecule type" value="Genomic_DNA"/>
</dbReference>
<keyword evidence="3" id="KW-1185">Reference proteome</keyword>
<accession>A0ABP9HS67</accession>
<dbReference type="Proteomes" id="UP001500610">
    <property type="component" value="Unassembled WGS sequence"/>
</dbReference>
<comment type="caution">
    <text evidence="2">The sequence shown here is derived from an EMBL/GenBank/DDBJ whole genome shotgun (WGS) entry which is preliminary data.</text>
</comment>
<evidence type="ECO:0000256" key="1">
    <source>
        <dbReference type="SAM" id="MobiDB-lite"/>
    </source>
</evidence>
<gene>
    <name evidence="2" type="ORF">GCM10023257_12420</name>
</gene>
<feature type="compositionally biased region" description="Polar residues" evidence="1">
    <location>
        <begin position="1"/>
        <end position="13"/>
    </location>
</feature>
<feature type="region of interest" description="Disordered" evidence="1">
    <location>
        <begin position="1"/>
        <end position="43"/>
    </location>
</feature>
<feature type="compositionally biased region" description="Basic residues" evidence="1">
    <location>
        <begin position="28"/>
        <end position="39"/>
    </location>
</feature>
<reference evidence="3" key="1">
    <citation type="journal article" date="2019" name="Int. J. Syst. Evol. Microbiol.">
        <title>The Global Catalogue of Microorganisms (GCM) 10K type strain sequencing project: providing services to taxonomists for standard genome sequencing and annotation.</title>
        <authorList>
            <consortium name="The Broad Institute Genomics Platform"/>
            <consortium name="The Broad Institute Genome Sequencing Center for Infectious Disease"/>
            <person name="Wu L."/>
            <person name="Ma J."/>
        </authorList>
    </citation>
    <scope>NUCLEOTIDE SEQUENCE [LARGE SCALE GENOMIC DNA]</scope>
    <source>
        <strain evidence="3">JCM 17657</strain>
    </source>
</reference>
<evidence type="ECO:0000313" key="3">
    <source>
        <dbReference type="Proteomes" id="UP001500610"/>
    </source>
</evidence>
<protein>
    <submittedName>
        <fullName evidence="2">Uncharacterized protein</fullName>
    </submittedName>
</protein>
<name>A0ABP9HS67_9ACTN</name>